<feature type="region of interest" description="Disordered" evidence="1">
    <location>
        <begin position="1"/>
        <end position="23"/>
    </location>
</feature>
<accession>A0A0A9G4H4</accession>
<organism evidence="2">
    <name type="scientific">Arundo donax</name>
    <name type="common">Giant reed</name>
    <name type="synonym">Donax arundinaceus</name>
    <dbReference type="NCBI Taxonomy" id="35708"/>
    <lineage>
        <taxon>Eukaryota</taxon>
        <taxon>Viridiplantae</taxon>
        <taxon>Streptophyta</taxon>
        <taxon>Embryophyta</taxon>
        <taxon>Tracheophyta</taxon>
        <taxon>Spermatophyta</taxon>
        <taxon>Magnoliopsida</taxon>
        <taxon>Liliopsida</taxon>
        <taxon>Poales</taxon>
        <taxon>Poaceae</taxon>
        <taxon>PACMAD clade</taxon>
        <taxon>Arundinoideae</taxon>
        <taxon>Arundineae</taxon>
        <taxon>Arundo</taxon>
    </lineage>
</organism>
<proteinExistence type="predicted"/>
<reference evidence="2" key="1">
    <citation type="submission" date="2014-09" db="EMBL/GenBank/DDBJ databases">
        <authorList>
            <person name="Magalhaes I.L.F."/>
            <person name="Oliveira U."/>
            <person name="Santos F.R."/>
            <person name="Vidigal T.H.D.A."/>
            <person name="Brescovit A.D."/>
            <person name="Santos A.J."/>
        </authorList>
    </citation>
    <scope>NUCLEOTIDE SEQUENCE</scope>
    <source>
        <tissue evidence="2">Shoot tissue taken approximately 20 cm above the soil surface</tissue>
    </source>
</reference>
<dbReference type="EMBL" id="GBRH01178484">
    <property type="protein sequence ID" value="JAE19412.1"/>
    <property type="molecule type" value="Transcribed_RNA"/>
</dbReference>
<protein>
    <submittedName>
        <fullName evidence="2">Uncharacterized protein</fullName>
    </submittedName>
</protein>
<name>A0A0A9G4H4_ARUDO</name>
<reference evidence="2" key="2">
    <citation type="journal article" date="2015" name="Data Brief">
        <title>Shoot transcriptome of the giant reed, Arundo donax.</title>
        <authorList>
            <person name="Barrero R.A."/>
            <person name="Guerrero F.D."/>
            <person name="Moolhuijzen P."/>
            <person name="Goolsby J.A."/>
            <person name="Tidwell J."/>
            <person name="Bellgard S.E."/>
            <person name="Bellgard M.I."/>
        </authorList>
    </citation>
    <scope>NUCLEOTIDE SEQUENCE</scope>
    <source>
        <tissue evidence="2">Shoot tissue taken approximately 20 cm above the soil surface</tissue>
    </source>
</reference>
<sequence length="23" mass="2838">MAKKRKRLKCCKSSRYSETYRSK</sequence>
<evidence type="ECO:0000256" key="1">
    <source>
        <dbReference type="SAM" id="MobiDB-lite"/>
    </source>
</evidence>
<dbReference type="AlphaFoldDB" id="A0A0A9G4H4"/>
<evidence type="ECO:0000313" key="2">
    <source>
        <dbReference type="EMBL" id="JAE19412.1"/>
    </source>
</evidence>
<feature type="compositionally biased region" description="Basic residues" evidence="1">
    <location>
        <begin position="1"/>
        <end position="12"/>
    </location>
</feature>